<reference evidence="1 2" key="1">
    <citation type="submission" date="2016-02" db="EMBL/GenBank/DDBJ databases">
        <authorList>
            <consortium name="Pathogen Informatics"/>
        </authorList>
    </citation>
    <scope>NUCLEOTIDE SEQUENCE [LARGE SCALE GENOMIC DNA]</scope>
    <source>
        <strain evidence="1 2">LSS64</strain>
    </source>
</reference>
<evidence type="ECO:0000313" key="2">
    <source>
        <dbReference type="Proteomes" id="UP000074850"/>
    </source>
</evidence>
<dbReference type="AlphaFoldDB" id="A0A0Z8KYC0"/>
<dbReference type="EMBL" id="FIHM01000108">
    <property type="protein sequence ID" value="CYV80413.1"/>
    <property type="molecule type" value="Genomic_DNA"/>
</dbReference>
<name>A0A0Z8KYC0_STRSU</name>
<proteinExistence type="predicted"/>
<dbReference type="RefSeq" id="WP_044760833.1">
    <property type="nucleotide sequence ID" value="NZ_CEFC01000392.1"/>
</dbReference>
<accession>A0A0Z8KYC0</accession>
<sequence length="81" mass="9545">MTLEIMKTTQLIGNLKIGDETVKTYTVNIDNKGVSKIFETVYNQELYAANRKEMRKQEVEFREKRYEVEDAILAELEPKEE</sequence>
<dbReference type="Proteomes" id="UP000074850">
    <property type="component" value="Unassembled WGS sequence"/>
</dbReference>
<evidence type="ECO:0000313" key="1">
    <source>
        <dbReference type="EMBL" id="CYV80413.1"/>
    </source>
</evidence>
<protein>
    <submittedName>
        <fullName evidence="1">Prophage protein</fullName>
    </submittedName>
</protein>
<organism evidence="1 2">
    <name type="scientific">Streptococcus suis</name>
    <dbReference type="NCBI Taxonomy" id="1307"/>
    <lineage>
        <taxon>Bacteria</taxon>
        <taxon>Bacillati</taxon>
        <taxon>Bacillota</taxon>
        <taxon>Bacilli</taxon>
        <taxon>Lactobacillales</taxon>
        <taxon>Streptococcaceae</taxon>
        <taxon>Streptococcus</taxon>
    </lineage>
</organism>
<gene>
    <name evidence="1" type="ORF">ERS132426_02338</name>
</gene>